<keyword evidence="2" id="KW-1185">Reference proteome</keyword>
<name>V2ZAC8_9FIRM</name>
<dbReference type="eggNOG" id="ENOG50338J4">
    <property type="taxonomic scope" value="Bacteria"/>
</dbReference>
<sequence>MYKFIKLYLRAENYAQLSKIRNDGGVDMTGYPIMEPPFLSFPIEEMKKKQVEQHFNWYMAQIEGRIKQLNDFINLEKKDVVLDKTPESLIDLWEWFQEHIEYEDKTEEEINKSCEGKPEWFQEILRQDTKKMTLLTMALAEDIAIYFSETMIHNHPQVHWGYLMKPKKLDGVNIPILLGFKGNDCVNPRTLITVCIYKTTEKKNKYKLYEVYNIWVNNI</sequence>
<dbReference type="STRING" id="592026.GCWU0000282_001058"/>
<dbReference type="Proteomes" id="UP000018227">
    <property type="component" value="Unassembled WGS sequence"/>
</dbReference>
<dbReference type="HOGENOM" id="CLU_1406510_0_0_9"/>
<reference evidence="1 2" key="1">
    <citation type="submission" date="2013-06" db="EMBL/GenBank/DDBJ databases">
        <authorList>
            <person name="Weinstock G."/>
            <person name="Sodergren E."/>
            <person name="Clifton S."/>
            <person name="Fulton L."/>
            <person name="Fulton B."/>
            <person name="Courtney L."/>
            <person name="Fronick C."/>
            <person name="Harrison M."/>
            <person name="Strong C."/>
            <person name="Farmer C."/>
            <person name="Delahaunty K."/>
            <person name="Markovic C."/>
            <person name="Hall O."/>
            <person name="Minx P."/>
            <person name="Tomlinson C."/>
            <person name="Mitreva M."/>
            <person name="Nelson J."/>
            <person name="Hou S."/>
            <person name="Wollam A."/>
            <person name="Pepin K.H."/>
            <person name="Johnson M."/>
            <person name="Bhonagiri V."/>
            <person name="Nash W.E."/>
            <person name="Warren W."/>
            <person name="Chinwalla A."/>
            <person name="Mardis E.R."/>
            <person name="Wilson R.K."/>
        </authorList>
    </citation>
    <scope>NUCLEOTIDE SEQUENCE [LARGE SCALE GENOMIC DNA]</scope>
    <source>
        <strain evidence="1 2">ATCC 51271</strain>
    </source>
</reference>
<evidence type="ECO:0000313" key="2">
    <source>
        <dbReference type="Proteomes" id="UP000018227"/>
    </source>
</evidence>
<accession>V2ZAC8</accession>
<gene>
    <name evidence="1" type="ORF">GCWU0000282_001058</name>
</gene>
<organism evidence="1 2">
    <name type="scientific">Catonella morbi ATCC 51271</name>
    <dbReference type="NCBI Taxonomy" id="592026"/>
    <lineage>
        <taxon>Bacteria</taxon>
        <taxon>Bacillati</taxon>
        <taxon>Bacillota</taxon>
        <taxon>Clostridia</taxon>
        <taxon>Lachnospirales</taxon>
        <taxon>Lachnospiraceae</taxon>
        <taxon>Catonella</taxon>
    </lineage>
</organism>
<comment type="caution">
    <text evidence="1">The sequence shown here is derived from an EMBL/GenBank/DDBJ whole genome shotgun (WGS) entry which is preliminary data.</text>
</comment>
<protein>
    <submittedName>
        <fullName evidence="1">Uncharacterized protein</fullName>
    </submittedName>
</protein>
<proteinExistence type="predicted"/>
<dbReference type="AlphaFoldDB" id="V2ZAC8"/>
<dbReference type="EMBL" id="ACIL03000007">
    <property type="protein sequence ID" value="ESL03890.1"/>
    <property type="molecule type" value="Genomic_DNA"/>
</dbReference>
<evidence type="ECO:0000313" key="1">
    <source>
        <dbReference type="EMBL" id="ESL03890.1"/>
    </source>
</evidence>